<dbReference type="Proteomes" id="UP001162992">
    <property type="component" value="Chromosome 7"/>
</dbReference>
<dbReference type="EMBL" id="CM055098">
    <property type="protein sequence ID" value="KAJ7548866.1"/>
    <property type="molecule type" value="Genomic_DNA"/>
</dbReference>
<proteinExistence type="predicted"/>
<sequence>MAEEGSVMLARLTVPFQIDPAYEFSAPMYFDFCAQETSTDVETAEGWFATAVTYEASPHAAKSKECSILSNGDDSCQYENDHSQEHLSYVSPTHNETAMELERFSQVATNCDVMDTHQTHTESAFSGVEEEEPHTPENGNVHHEVLEFVNEKPSSTKNLNAVCAGSLPVKRLHSEAWKDLTNGWTASKSTLKAFTRPTQASVLKKTKLSNKGLQPDVQAAKKQKLEGGRFHKIHQSQPRTPTLTVPQEFHLLTDKRAQQQTNDMCSKITKVGRSASPFVSIAEKVRRFQMKTPERFRHHPDEMLAVNEKPKLKLTTPLEPEFETSHRARPPKVKSTAELEAEMLAKIPKFKARPVNKKILEGPCLPVLPKKTPQLPQFQEFHLRTMERALQHSGGPSSVCSSDSHTNSLPELKQRRKSAPGGCLTEPQEPRLETASRSRPSRVKSTAEMEEEELAKIPKFKARPFNKKIFESRGDLGIFRTEKRQVTTPSEFHFATERRSAHQTPMLVEKLNELSLDTRSDQDVTLRPTVPQPFHLATEERGLMKEMKLMEELMDRELADKEARIPKANPLPFTTDWPLIPPKPEPKASTKPEPFQLESLARHEEEVHRKAEELARLEQAEAEMRKFKAQPLLSTGPVFIPERSRKPLTEVQEFSLLVDTRAVERAEFDKKLSEKQNHYKRFREELEAARKVEEERFIKTLRKEMVPQARPMPIFAKPFVPQRSSKTPTRPMSPRLRTRKERRRSITLSVQKRSQMR</sequence>
<reference evidence="2" key="1">
    <citation type="journal article" date="2024" name="Proc. Natl. Acad. Sci. U.S.A.">
        <title>Extraordinary preservation of gene collinearity over three hundred million years revealed in homosporous lycophytes.</title>
        <authorList>
            <person name="Li C."/>
            <person name="Wickell D."/>
            <person name="Kuo L.Y."/>
            <person name="Chen X."/>
            <person name="Nie B."/>
            <person name="Liao X."/>
            <person name="Peng D."/>
            <person name="Ji J."/>
            <person name="Jenkins J."/>
            <person name="Williams M."/>
            <person name="Shu S."/>
            <person name="Plott C."/>
            <person name="Barry K."/>
            <person name="Rajasekar S."/>
            <person name="Grimwood J."/>
            <person name="Han X."/>
            <person name="Sun S."/>
            <person name="Hou Z."/>
            <person name="He W."/>
            <person name="Dai G."/>
            <person name="Sun C."/>
            <person name="Schmutz J."/>
            <person name="Leebens-Mack J.H."/>
            <person name="Li F.W."/>
            <person name="Wang L."/>
        </authorList>
    </citation>
    <scope>NUCLEOTIDE SEQUENCE [LARGE SCALE GENOMIC DNA]</scope>
    <source>
        <strain evidence="2">cv. PW_Plant_1</strain>
    </source>
</reference>
<keyword evidence="2" id="KW-1185">Reference proteome</keyword>
<organism evidence="1 2">
    <name type="scientific">Diphasiastrum complanatum</name>
    <name type="common">Issler's clubmoss</name>
    <name type="synonym">Lycopodium complanatum</name>
    <dbReference type="NCBI Taxonomy" id="34168"/>
    <lineage>
        <taxon>Eukaryota</taxon>
        <taxon>Viridiplantae</taxon>
        <taxon>Streptophyta</taxon>
        <taxon>Embryophyta</taxon>
        <taxon>Tracheophyta</taxon>
        <taxon>Lycopodiopsida</taxon>
        <taxon>Lycopodiales</taxon>
        <taxon>Lycopodiaceae</taxon>
        <taxon>Lycopodioideae</taxon>
        <taxon>Diphasiastrum</taxon>
    </lineage>
</organism>
<evidence type="ECO:0000313" key="1">
    <source>
        <dbReference type="EMBL" id="KAJ7548866.1"/>
    </source>
</evidence>
<accession>A0ACC2D3M4</accession>
<protein>
    <submittedName>
        <fullName evidence="1">Uncharacterized protein</fullName>
    </submittedName>
</protein>
<comment type="caution">
    <text evidence="1">The sequence shown here is derived from an EMBL/GenBank/DDBJ whole genome shotgun (WGS) entry which is preliminary data.</text>
</comment>
<name>A0ACC2D3M4_DIPCM</name>
<evidence type="ECO:0000313" key="2">
    <source>
        <dbReference type="Proteomes" id="UP001162992"/>
    </source>
</evidence>
<gene>
    <name evidence="1" type="ORF">O6H91_07G031300</name>
</gene>